<dbReference type="InterPro" id="IPR058193">
    <property type="entry name" value="VanY/YodJ_core_dom"/>
</dbReference>
<dbReference type="EMBL" id="AP018203">
    <property type="protein sequence ID" value="BAY53830.1"/>
    <property type="molecule type" value="Genomic_DNA"/>
</dbReference>
<dbReference type="AlphaFoldDB" id="A0A1Z4JAU0"/>
<dbReference type="CDD" id="cd14852">
    <property type="entry name" value="LD-carboxypeptidase"/>
    <property type="match status" value="1"/>
</dbReference>
<dbReference type="SUPFAM" id="SSF55166">
    <property type="entry name" value="Hedgehog/DD-peptidase"/>
    <property type="match status" value="1"/>
</dbReference>
<dbReference type="Gene3D" id="3.30.1380.10">
    <property type="match status" value="1"/>
</dbReference>
<evidence type="ECO:0000313" key="2">
    <source>
        <dbReference type="EMBL" id="BAY53830.1"/>
    </source>
</evidence>
<sequence>MKLSWISLKLLRFLAIAALTTSTIVGLIPQFVVSQTETLEIPVRTVPASTMRPSYGHFPYREDDPSRLKTVGQFVRSRSSRSESMDVEAVQAFQQMAIAARKSGVSLMPISGFRSVSVQTGLWKQQIARRGSKQAAAKWSAPPGYSEHHTGYAIDIADRQRPDTDLQISFANTRAYQWLAATADQYGFELSFPRNNKQGVSFEPWHWRYVGSARAEQIFSVAHKSGY</sequence>
<accession>A0A1Z4JAU0</accession>
<dbReference type="GO" id="GO:0008233">
    <property type="term" value="F:peptidase activity"/>
    <property type="evidence" value="ECO:0007669"/>
    <property type="project" value="InterPro"/>
</dbReference>
<organism evidence="2 3">
    <name type="scientific">Leptolyngbya boryana NIES-2135</name>
    <dbReference type="NCBI Taxonomy" id="1973484"/>
    <lineage>
        <taxon>Bacteria</taxon>
        <taxon>Bacillati</taxon>
        <taxon>Cyanobacteriota</taxon>
        <taxon>Cyanophyceae</taxon>
        <taxon>Leptolyngbyales</taxon>
        <taxon>Leptolyngbyaceae</taxon>
        <taxon>Leptolyngbya group</taxon>
        <taxon>Leptolyngbya</taxon>
    </lineage>
</organism>
<name>A0A1Z4JAU0_LEPBY</name>
<keyword evidence="3" id="KW-1185">Reference proteome</keyword>
<dbReference type="InterPro" id="IPR009045">
    <property type="entry name" value="Zn_M74/Hedgehog-like"/>
</dbReference>
<dbReference type="PANTHER" id="PTHR34385:SF1">
    <property type="entry name" value="PEPTIDOGLYCAN L-ALANYL-D-GLUTAMATE ENDOPEPTIDASE CWLK"/>
    <property type="match status" value="1"/>
</dbReference>
<dbReference type="Pfam" id="PF02557">
    <property type="entry name" value="VanY"/>
    <property type="match status" value="1"/>
</dbReference>
<dbReference type="GO" id="GO:0006508">
    <property type="term" value="P:proteolysis"/>
    <property type="evidence" value="ECO:0007669"/>
    <property type="project" value="InterPro"/>
</dbReference>
<gene>
    <name evidence="2" type="ORF">NIES2135_06420</name>
</gene>
<feature type="domain" description="D-alanyl-D-alanine carboxypeptidase-like core" evidence="1">
    <location>
        <begin position="84"/>
        <end position="211"/>
    </location>
</feature>
<evidence type="ECO:0000313" key="3">
    <source>
        <dbReference type="Proteomes" id="UP000217895"/>
    </source>
</evidence>
<protein>
    <submittedName>
        <fullName evidence="2">DacB protein</fullName>
    </submittedName>
</protein>
<dbReference type="Proteomes" id="UP000217895">
    <property type="component" value="Chromosome"/>
</dbReference>
<proteinExistence type="predicted"/>
<dbReference type="InterPro" id="IPR003709">
    <property type="entry name" value="VanY-like_core_dom"/>
</dbReference>
<dbReference type="PANTHER" id="PTHR34385">
    <property type="entry name" value="D-ALANYL-D-ALANINE CARBOXYPEPTIDASE"/>
    <property type="match status" value="1"/>
</dbReference>
<evidence type="ECO:0000259" key="1">
    <source>
        <dbReference type="Pfam" id="PF02557"/>
    </source>
</evidence>
<dbReference type="InterPro" id="IPR052179">
    <property type="entry name" value="DD-CPase-like"/>
</dbReference>
<reference evidence="2 3" key="1">
    <citation type="submission" date="2017-06" db="EMBL/GenBank/DDBJ databases">
        <title>Genome sequencing of cyanobaciteial culture collection at National Institute for Environmental Studies (NIES).</title>
        <authorList>
            <person name="Hirose Y."/>
            <person name="Shimura Y."/>
            <person name="Fujisawa T."/>
            <person name="Nakamura Y."/>
            <person name="Kawachi M."/>
        </authorList>
    </citation>
    <scope>NUCLEOTIDE SEQUENCE [LARGE SCALE GENOMIC DNA]</scope>
    <source>
        <strain evidence="2 3">NIES-2135</strain>
    </source>
</reference>